<keyword evidence="2" id="KW-1133">Transmembrane helix</keyword>
<dbReference type="EMBL" id="BACD03000002">
    <property type="protein sequence ID" value="GAO45986.1"/>
    <property type="molecule type" value="Genomic_DNA"/>
</dbReference>
<protein>
    <submittedName>
        <fullName evidence="3">Uncharacterized protein</fullName>
    </submittedName>
</protein>
<sequence length="532" mass="53851">MKHTAEPPAFACFRRASGFIPVPVHRSIATCEVNCNVNASVTHARFAFHIHSLYRAKMMHPVLPALLSTLFITAVLFLLLAPTLGLADEISSSIDAACVASLSSLAGDASASGMSVGAGGGTMYACYNILAFTPPTFIADLRLFESPSPSSSARYSNANISTDTGSPTIEIVWPPGIEGDSVAGGAALTRRAPSPVPNWKELWKRQNSGTGAAPSMQLTNKWVFTGTITDESLLSQSESVLKSMMLPAVNLVSGDGGKVDLSSSSSGSMASYVFGVMADTTSGSAITPAATADPPEVVVPSSTSEAAQTPAERTLTPTTSEDTAAVTTGLLTDSSVSEIGANGPTTALVPTPAPSNSAVDTSTSATSALAVDTSSSTPAAESTSSAVVQASSSSATPPPTSTSAAATSPTTAPAFTPTIAAAIASSSSSSPSSSAPPLALADTAQPQSAPAAAPALQATIATPFVLPGTSLGITPIGTYVFSAWTGIFGIVVGAGFWRKQMFRGQYRRRVNVNVKQGGGGVVGNGLRSEFSM</sequence>
<gene>
    <name evidence="3" type="ORF">G7K_0231-t1</name>
</gene>
<comment type="caution">
    <text evidence="3">The sequence shown here is derived from an EMBL/GenBank/DDBJ whole genome shotgun (WGS) entry which is preliminary data.</text>
</comment>
<reference evidence="3 4" key="2">
    <citation type="journal article" date="2014" name="J. Gen. Appl. Microbiol.">
        <title>The early diverging ascomycetous budding yeast Saitoella complicata has three histone deacetylases belonging to the Clr6, Hos2, and Rpd3 lineages.</title>
        <authorList>
            <person name="Nishida H."/>
            <person name="Matsumoto T."/>
            <person name="Kondo S."/>
            <person name="Hamamoto M."/>
            <person name="Yoshikawa H."/>
        </authorList>
    </citation>
    <scope>NUCLEOTIDE SEQUENCE [LARGE SCALE GENOMIC DNA]</scope>
    <source>
        <strain evidence="3 4">NRRL Y-17804</strain>
    </source>
</reference>
<reference evidence="3 4" key="1">
    <citation type="journal article" date="2011" name="J. Gen. Appl. Microbiol.">
        <title>Draft genome sequencing of the enigmatic yeast Saitoella complicata.</title>
        <authorList>
            <person name="Nishida H."/>
            <person name="Hamamoto M."/>
            <person name="Sugiyama J."/>
        </authorList>
    </citation>
    <scope>NUCLEOTIDE SEQUENCE [LARGE SCALE GENOMIC DNA]</scope>
    <source>
        <strain evidence="3 4">NRRL Y-17804</strain>
    </source>
</reference>
<feature type="compositionally biased region" description="Low complexity" evidence="1">
    <location>
        <begin position="357"/>
        <end position="411"/>
    </location>
</feature>
<evidence type="ECO:0000313" key="3">
    <source>
        <dbReference type="EMBL" id="GAO45986.1"/>
    </source>
</evidence>
<keyword evidence="2" id="KW-0812">Transmembrane</keyword>
<keyword evidence="2" id="KW-0472">Membrane</keyword>
<dbReference type="Proteomes" id="UP000033140">
    <property type="component" value="Unassembled WGS sequence"/>
</dbReference>
<accession>A0A0E9N8G1</accession>
<evidence type="ECO:0000256" key="1">
    <source>
        <dbReference type="SAM" id="MobiDB-lite"/>
    </source>
</evidence>
<proteinExistence type="predicted"/>
<name>A0A0E9N8G1_SAICN</name>
<reference evidence="3 4" key="3">
    <citation type="journal article" date="2015" name="Genome Announc.">
        <title>Draft Genome Sequence of the Archiascomycetous Yeast Saitoella complicata.</title>
        <authorList>
            <person name="Yamauchi K."/>
            <person name="Kondo S."/>
            <person name="Hamamoto M."/>
            <person name="Takahashi Y."/>
            <person name="Ogura Y."/>
            <person name="Hayashi T."/>
            <person name="Nishida H."/>
        </authorList>
    </citation>
    <scope>NUCLEOTIDE SEQUENCE [LARGE SCALE GENOMIC DNA]</scope>
    <source>
        <strain evidence="3 4">NRRL Y-17804</strain>
    </source>
</reference>
<feature type="region of interest" description="Disordered" evidence="1">
    <location>
        <begin position="335"/>
        <end position="411"/>
    </location>
</feature>
<evidence type="ECO:0000256" key="2">
    <source>
        <dbReference type="SAM" id="Phobius"/>
    </source>
</evidence>
<feature type="transmembrane region" description="Helical" evidence="2">
    <location>
        <begin position="476"/>
        <end position="497"/>
    </location>
</feature>
<dbReference type="AlphaFoldDB" id="A0A0E9N8G1"/>
<feature type="region of interest" description="Disordered" evidence="1">
    <location>
        <begin position="426"/>
        <end position="446"/>
    </location>
</feature>
<dbReference type="STRING" id="698492.A0A0E9N8G1"/>
<feature type="region of interest" description="Disordered" evidence="1">
    <location>
        <begin position="289"/>
        <end position="323"/>
    </location>
</feature>
<organism evidence="3 4">
    <name type="scientific">Saitoella complicata (strain BCRC 22490 / CBS 7301 / JCM 7358 / NBRC 10748 / NRRL Y-17804)</name>
    <dbReference type="NCBI Taxonomy" id="698492"/>
    <lineage>
        <taxon>Eukaryota</taxon>
        <taxon>Fungi</taxon>
        <taxon>Dikarya</taxon>
        <taxon>Ascomycota</taxon>
        <taxon>Taphrinomycotina</taxon>
        <taxon>Taphrinomycotina incertae sedis</taxon>
        <taxon>Saitoella</taxon>
    </lineage>
</organism>
<evidence type="ECO:0000313" key="4">
    <source>
        <dbReference type="Proteomes" id="UP000033140"/>
    </source>
</evidence>
<feature type="transmembrane region" description="Helical" evidence="2">
    <location>
        <begin position="62"/>
        <end position="84"/>
    </location>
</feature>
<keyword evidence="4" id="KW-1185">Reference proteome</keyword>